<proteinExistence type="predicted"/>
<dbReference type="EMBL" id="BPLF01000002">
    <property type="protein sequence ID" value="GIX62627.1"/>
    <property type="molecule type" value="Genomic_DNA"/>
</dbReference>
<accession>A0AAV4LS72</accession>
<evidence type="ECO:0000313" key="3">
    <source>
        <dbReference type="Proteomes" id="UP001497744"/>
    </source>
</evidence>
<name>A0AAV4LS72_BABCB</name>
<protein>
    <submittedName>
        <fullName evidence="2">DHHA2 domain-containing protein, putative</fullName>
    </submittedName>
</protein>
<dbReference type="Proteomes" id="UP001497744">
    <property type="component" value="Unassembled WGS sequence"/>
</dbReference>
<organism evidence="2 3">
    <name type="scientific">Babesia caballi</name>
    <dbReference type="NCBI Taxonomy" id="5871"/>
    <lineage>
        <taxon>Eukaryota</taxon>
        <taxon>Sar</taxon>
        <taxon>Alveolata</taxon>
        <taxon>Apicomplexa</taxon>
        <taxon>Aconoidasida</taxon>
        <taxon>Piroplasmida</taxon>
        <taxon>Babesiidae</taxon>
        <taxon>Babesia</taxon>
    </lineage>
</organism>
<comment type="caution">
    <text evidence="2">The sequence shown here is derived from an EMBL/GenBank/DDBJ whole genome shotgun (WGS) entry which is preliminary data.</text>
</comment>
<feature type="region of interest" description="Disordered" evidence="1">
    <location>
        <begin position="1221"/>
        <end position="1242"/>
    </location>
</feature>
<feature type="compositionally biased region" description="Acidic residues" evidence="1">
    <location>
        <begin position="1221"/>
        <end position="1230"/>
    </location>
</feature>
<evidence type="ECO:0000313" key="2">
    <source>
        <dbReference type="EMBL" id="GIX62627.1"/>
    </source>
</evidence>
<gene>
    <name evidence="2" type="ORF">BcabD6B2_20620</name>
</gene>
<dbReference type="GeneID" id="94194108"/>
<evidence type="ECO:0000256" key="1">
    <source>
        <dbReference type="SAM" id="MobiDB-lite"/>
    </source>
</evidence>
<reference evidence="2 3" key="1">
    <citation type="submission" date="2021-06" db="EMBL/GenBank/DDBJ databases">
        <title>Genome sequence of Babesia caballi.</title>
        <authorList>
            <person name="Yamagishi J."/>
            <person name="Kidaka T."/>
            <person name="Ochi A."/>
        </authorList>
    </citation>
    <scope>NUCLEOTIDE SEQUENCE [LARGE SCALE GENOMIC DNA]</scope>
    <source>
        <strain evidence="2">USDA-D6B2</strain>
    </source>
</reference>
<dbReference type="RefSeq" id="XP_067714696.1">
    <property type="nucleotide sequence ID" value="XM_067858595.1"/>
</dbReference>
<sequence>MTRRQKARTPLDHRHHGTLVEGDRVGHVLLEQGENQQVAVLGAGNAPAAAEARVAGADRERRVRVVHSVAVGDFADLASGTLVDAVHDRDVPAADVGDDAGRNLGRRRGHEVHEGDGAARNLLARRKLKVQIGLRLVHANQTALVARDAVEPRVIEDETAQLALGADLLHHGALVVVDDANGGARVGADDQPRKRVVEDLDQQPGLDVPGANGGVHGGSHQLVGVAHGEAHAGDGHVVVREGEGLHDGDLLVHGVRSLLVERVRVERQKLSVGAEAVVQVDGAVAAPDGEDNVGVARLFGAEGHAGHGGGVLVHASPEVAELLVKKRQSAAVRAAAGTGPVARSGRALVPLALDERGHLLHKLHQVSHAHVEQLVLDGELLRLREVADKRPRTLQDDVVVLHQADAGLLGVHQGLQQPHDGLGVHEGLLLAGVEADGNHVGVAEDGASLVGVEVGPWDLHDGDLAVGRHGELERDRRHLPPLLAGRVGVAEQVQVLVVAVLYQRHLQQPGLAAAGGAAEHNVRALRDGLGAHPTRRVRRVGALELVRRRALAGGGAEATRQEAAQPVGLAAGGGLLADKLLDHAQVCLGLLSGNLGVVDALREGVALPGQPLDLGAQLLDGALHSGELRGGLQHPRLGVGAHGLLPLEILLERLGALYHVAQVLGLHAQRAQGAAREDGAPPQLRLDGCAAQGQVVAAAAVAAPGALDPRGHGVDVPLLGEDAGADGAPERLEAGHGRAELAKAPALAVHAANGALASQGVDAVADPDLEGANAPHDLAVAPPLDDAADSRLDHHAAAVAQALHREADLLVRLVLHEDQSLPNGEGSLGGGPLRHVAPNENVEHELALPALVLDGLGGADLAGLQQVPEAVEELRVREAHRVAGAGDLDDLEHAAAAELRVDGHAVKVVGAALGAGLDAANEVGGGGADLGHERVELAGELRADGLLPGHAAAAPAVGGALLLNVRLEDLAHLVDLGREDEGDRVKAVDLVLHGAGEVVHDEAALVELDLGEASVVGVALDDLVAERLVLAAGQVALLVDHHEQPVGAALEELDAVGVVGEVEGVPGDALGGVELLLAAEDEVVEEVLQRLVGEVDAELLEGVVLEALEAEDVQDAGGQRGVGHVADGLVDAPHDVVEEHAVHVLGDGVADVARLLHAQRLGVHLVRGLDGAGHEGVHERDAVHVEERGHLMAVAGLHVADGGAFAALLLDELDVAKVQDGGDDVEDDGDLPVGEADGAHGGERGLEVGHVEAALAVCGNDAEVAAEGAEVKLPRRVAAGVERALLPVGEVLAPVGGRGDLVEDVVVALALLLLADADLFQQVGLDARADEARLDRALLAVLQLDELAEAGAVGVAHRRGVAEGLEERVGLQHLELGGGLLFDALRAGDGQVLHGELGRLGLAGPRLAADEDGLGAVVLGHAIVGVARHAEHVRFAEVAPLQVAQDRRVIVEAADLLEGVDGDKDLPC</sequence>
<keyword evidence="3" id="KW-1185">Reference proteome</keyword>